<evidence type="ECO:0000256" key="2">
    <source>
        <dbReference type="ARBA" id="ARBA00004141"/>
    </source>
</evidence>
<dbReference type="PANTHER" id="PTHR11530">
    <property type="entry name" value="D-AMINO ACID OXIDASE"/>
    <property type="match status" value="1"/>
</dbReference>
<name>A0A9P8EBL3_AURME</name>
<keyword evidence="11" id="KW-0576">Peroxisome</keyword>
<gene>
    <name evidence="16" type="ORF">KCU76_g11246</name>
</gene>
<evidence type="ECO:0000256" key="7">
    <source>
        <dbReference type="ARBA" id="ARBA00022827"/>
    </source>
</evidence>
<evidence type="ECO:0000256" key="6">
    <source>
        <dbReference type="ARBA" id="ARBA00022692"/>
    </source>
</evidence>
<feature type="transmembrane region" description="Helical" evidence="14">
    <location>
        <begin position="457"/>
        <end position="474"/>
    </location>
</feature>
<dbReference type="SUPFAM" id="SSF51971">
    <property type="entry name" value="Nucleotide-binding domain"/>
    <property type="match status" value="1"/>
</dbReference>
<evidence type="ECO:0000256" key="1">
    <source>
        <dbReference type="ARBA" id="ARBA00001974"/>
    </source>
</evidence>
<dbReference type="Proteomes" id="UP000779574">
    <property type="component" value="Unassembled WGS sequence"/>
</dbReference>
<protein>
    <recommendedName>
        <fullName evidence="12">D-amino-acid oxidase</fullName>
        <ecNumber evidence="12">1.4.3.3</ecNumber>
    </recommendedName>
</protein>
<dbReference type="GO" id="GO:0071949">
    <property type="term" value="F:FAD binding"/>
    <property type="evidence" value="ECO:0007669"/>
    <property type="project" value="InterPro"/>
</dbReference>
<keyword evidence="7" id="KW-0274">FAD</keyword>
<dbReference type="GO" id="GO:0005782">
    <property type="term" value="C:peroxisomal matrix"/>
    <property type="evidence" value="ECO:0007669"/>
    <property type="project" value="UniProtKB-SubCell"/>
</dbReference>
<evidence type="ECO:0000313" key="16">
    <source>
        <dbReference type="EMBL" id="KAG9686094.1"/>
    </source>
</evidence>
<evidence type="ECO:0000256" key="10">
    <source>
        <dbReference type="ARBA" id="ARBA00023136"/>
    </source>
</evidence>
<evidence type="ECO:0000256" key="13">
    <source>
        <dbReference type="ARBA" id="ARBA00049547"/>
    </source>
</evidence>
<evidence type="ECO:0000256" key="14">
    <source>
        <dbReference type="SAM" id="Phobius"/>
    </source>
</evidence>
<reference evidence="16" key="2">
    <citation type="submission" date="2021-08" db="EMBL/GenBank/DDBJ databases">
        <authorList>
            <person name="Gostincar C."/>
            <person name="Sun X."/>
            <person name="Song Z."/>
            <person name="Gunde-Cimerman N."/>
        </authorList>
    </citation>
    <scope>NUCLEOTIDE SEQUENCE</scope>
    <source>
        <strain evidence="16">EXF-9911</strain>
    </source>
</reference>
<feature type="transmembrane region" description="Helical" evidence="14">
    <location>
        <begin position="402"/>
        <end position="419"/>
    </location>
</feature>
<evidence type="ECO:0000256" key="3">
    <source>
        <dbReference type="ARBA" id="ARBA00004253"/>
    </source>
</evidence>
<dbReference type="FunFam" id="3.30.9.10:FF:000018">
    <property type="entry name" value="D-amino acid oxidase, putative"/>
    <property type="match status" value="1"/>
</dbReference>
<dbReference type="GO" id="GO:0019478">
    <property type="term" value="P:D-amino acid catabolic process"/>
    <property type="evidence" value="ECO:0007669"/>
    <property type="project" value="TreeGrafter"/>
</dbReference>
<feature type="domain" description="FAD dependent oxidoreductase" evidence="15">
    <location>
        <begin position="6"/>
        <end position="356"/>
    </location>
</feature>
<evidence type="ECO:0000256" key="11">
    <source>
        <dbReference type="ARBA" id="ARBA00023140"/>
    </source>
</evidence>
<dbReference type="EMBL" id="JAHFXF010000533">
    <property type="protein sequence ID" value="KAG9686094.1"/>
    <property type="molecule type" value="Genomic_DNA"/>
</dbReference>
<sequence length="526" mass="57373">MAPQHRIVVLGAGVSGLTAAFILSKNKNYSITVAAKHMPGDYDIEYASPWAGANYLPVGKEGTPSQEYEKNTWPELARLAKEHPEAGIHFQDTVIYRREKDKGPVSEWFAELIREDAWFSKVVPNFKVLSKDELPEGMDGGTSFTSVCINTAIYLPWLVSQCLKNGVIFKRGVVKHIADAKSLHHSGKKADLVVNCTGLFSLFMEGVQDKNMYPARGQIVLVRNDPGYMATTSGTDDGDDEAVYIMHRAAGGGCILGGCLQADKWDSAVDPNLAIRIMKRAIALTPELVPKGKGIEALDVIRHGVGLRPMRKGGIRTEKETIKGPDGNAIKVVHSIGHGGYGYQTSWGCAAAVVQLVDESLKEKARFFQVASFFVLLIRLLLYLSIVDLGSCSTTVMDFSDIFRIVNLATGALMVFGGISQFFPVSVRGAICGIYIILFGLANALLEFQIPPQIARYASFMFSFIGRGVFYIFIGGLCFSGHWTKYIIGGIIILVGIVYVALEYVPSIEPPANMRDADAGWGAEQV</sequence>
<evidence type="ECO:0000256" key="12">
    <source>
        <dbReference type="ARBA" id="ARBA00039101"/>
    </source>
</evidence>
<dbReference type="Pfam" id="PF01266">
    <property type="entry name" value="DAO"/>
    <property type="match status" value="1"/>
</dbReference>
<dbReference type="InterPro" id="IPR013714">
    <property type="entry name" value="Golgi_TVP15"/>
</dbReference>
<evidence type="ECO:0000256" key="4">
    <source>
        <dbReference type="ARBA" id="ARBA00006730"/>
    </source>
</evidence>
<organism evidence="16 17">
    <name type="scientific">Aureobasidium melanogenum</name>
    <name type="common">Aureobasidium pullulans var. melanogenum</name>
    <dbReference type="NCBI Taxonomy" id="46634"/>
    <lineage>
        <taxon>Eukaryota</taxon>
        <taxon>Fungi</taxon>
        <taxon>Dikarya</taxon>
        <taxon>Ascomycota</taxon>
        <taxon>Pezizomycotina</taxon>
        <taxon>Dothideomycetes</taxon>
        <taxon>Dothideomycetidae</taxon>
        <taxon>Dothideales</taxon>
        <taxon>Saccotheciaceae</taxon>
        <taxon>Aureobasidium</taxon>
    </lineage>
</organism>
<dbReference type="Gene3D" id="3.30.9.10">
    <property type="entry name" value="D-Amino Acid Oxidase, subunit A, domain 2"/>
    <property type="match status" value="1"/>
</dbReference>
<keyword evidence="8 14" id="KW-1133">Transmembrane helix</keyword>
<dbReference type="GO" id="GO:0003884">
    <property type="term" value="F:D-amino-acid oxidase activity"/>
    <property type="evidence" value="ECO:0007669"/>
    <property type="project" value="UniProtKB-EC"/>
</dbReference>
<evidence type="ECO:0000256" key="8">
    <source>
        <dbReference type="ARBA" id="ARBA00022989"/>
    </source>
</evidence>
<comment type="similarity">
    <text evidence="4">Belongs to the DAMOX/DASOX family.</text>
</comment>
<dbReference type="InterPro" id="IPR023209">
    <property type="entry name" value="DAO"/>
</dbReference>
<dbReference type="SUPFAM" id="SSF54373">
    <property type="entry name" value="FAD-linked reductases, C-terminal domain"/>
    <property type="match status" value="1"/>
</dbReference>
<feature type="transmembrane region" description="Helical" evidence="14">
    <location>
        <begin position="425"/>
        <end position="445"/>
    </location>
</feature>
<keyword evidence="5" id="KW-0285">Flavoprotein</keyword>
<dbReference type="Gene3D" id="3.40.50.720">
    <property type="entry name" value="NAD(P)-binding Rossmann-like Domain"/>
    <property type="match status" value="1"/>
</dbReference>
<dbReference type="Pfam" id="PF08507">
    <property type="entry name" value="COPI_assoc"/>
    <property type="match status" value="1"/>
</dbReference>
<evidence type="ECO:0000256" key="9">
    <source>
        <dbReference type="ARBA" id="ARBA00023002"/>
    </source>
</evidence>
<keyword evidence="10 14" id="KW-0472">Membrane</keyword>
<proteinExistence type="inferred from homology"/>
<dbReference type="GO" id="GO:0016020">
    <property type="term" value="C:membrane"/>
    <property type="evidence" value="ECO:0007669"/>
    <property type="project" value="UniProtKB-SubCell"/>
</dbReference>
<comment type="catalytic activity">
    <reaction evidence="13">
        <text>a D-alpha-amino acid + O2 + H2O = a 2-oxocarboxylate + H2O2 + NH4(+)</text>
        <dbReference type="Rhea" id="RHEA:21816"/>
        <dbReference type="ChEBI" id="CHEBI:15377"/>
        <dbReference type="ChEBI" id="CHEBI:15379"/>
        <dbReference type="ChEBI" id="CHEBI:16240"/>
        <dbReference type="ChEBI" id="CHEBI:28938"/>
        <dbReference type="ChEBI" id="CHEBI:35179"/>
        <dbReference type="ChEBI" id="CHEBI:59871"/>
        <dbReference type="EC" id="1.4.3.3"/>
    </reaction>
    <physiologicalReaction direction="left-to-right" evidence="13">
        <dbReference type="Rhea" id="RHEA:21817"/>
    </physiologicalReaction>
</comment>
<comment type="caution">
    <text evidence="16">The sequence shown here is derived from an EMBL/GenBank/DDBJ whole genome shotgun (WGS) entry which is preliminary data.</text>
</comment>
<evidence type="ECO:0000313" key="17">
    <source>
        <dbReference type="Proteomes" id="UP000779574"/>
    </source>
</evidence>
<feature type="transmembrane region" description="Helical" evidence="14">
    <location>
        <begin position="367"/>
        <end position="390"/>
    </location>
</feature>
<comment type="subcellular location">
    <subcellularLocation>
        <location evidence="2">Membrane</location>
        <topology evidence="2">Multi-pass membrane protein</topology>
    </subcellularLocation>
    <subcellularLocation>
        <location evidence="3">Peroxisome matrix</location>
    </subcellularLocation>
</comment>
<comment type="cofactor">
    <cofactor evidence="1">
        <name>FAD</name>
        <dbReference type="ChEBI" id="CHEBI:57692"/>
    </cofactor>
</comment>
<feature type="non-terminal residue" evidence="16">
    <location>
        <position position="526"/>
    </location>
</feature>
<reference evidence="16" key="1">
    <citation type="journal article" date="2021" name="J Fungi (Basel)">
        <title>Virulence traits and population genomics of the black yeast Aureobasidium melanogenum.</title>
        <authorList>
            <person name="Cernosa A."/>
            <person name="Sun X."/>
            <person name="Gostincar C."/>
            <person name="Fang C."/>
            <person name="Gunde-Cimerman N."/>
            <person name="Song Z."/>
        </authorList>
    </citation>
    <scope>NUCLEOTIDE SEQUENCE</scope>
    <source>
        <strain evidence="16">EXF-9911</strain>
    </source>
</reference>
<dbReference type="InterPro" id="IPR006076">
    <property type="entry name" value="FAD-dep_OxRdtase"/>
</dbReference>
<keyword evidence="6 14" id="KW-0812">Transmembrane</keyword>
<dbReference type="AlphaFoldDB" id="A0A9P8EBL3"/>
<feature type="transmembrane region" description="Helical" evidence="14">
    <location>
        <begin position="486"/>
        <end position="505"/>
    </location>
</feature>
<keyword evidence="9" id="KW-0560">Oxidoreductase</keyword>
<accession>A0A9P8EBL3</accession>
<dbReference type="EC" id="1.4.3.3" evidence="12"/>
<dbReference type="OrthoDB" id="409956at2759"/>
<evidence type="ECO:0000259" key="15">
    <source>
        <dbReference type="Pfam" id="PF01266"/>
    </source>
</evidence>
<evidence type="ECO:0000256" key="5">
    <source>
        <dbReference type="ARBA" id="ARBA00022630"/>
    </source>
</evidence>
<dbReference type="PANTHER" id="PTHR11530:SF16">
    <property type="entry name" value="D-AMINO ACID OXIDASE (AFU_ORTHOLOGUE AFUA_5G11290)"/>
    <property type="match status" value="1"/>
</dbReference>